<evidence type="ECO:0000313" key="7">
    <source>
        <dbReference type="EMBL" id="GAA3723074.1"/>
    </source>
</evidence>
<evidence type="ECO:0000256" key="2">
    <source>
        <dbReference type="ARBA" id="ARBA00008072"/>
    </source>
</evidence>
<evidence type="ECO:0000256" key="4">
    <source>
        <dbReference type="ARBA" id="ARBA00022833"/>
    </source>
</evidence>
<dbReference type="SUPFAM" id="SSF50129">
    <property type="entry name" value="GroES-like"/>
    <property type="match status" value="1"/>
</dbReference>
<accession>A0ABP7EQW2</accession>
<dbReference type="InterPro" id="IPR011032">
    <property type="entry name" value="GroES-like_sf"/>
</dbReference>
<keyword evidence="8" id="KW-1185">Reference proteome</keyword>
<keyword evidence="4" id="KW-0862">Zinc</keyword>
<dbReference type="Gene3D" id="3.40.50.720">
    <property type="entry name" value="NAD(P)-binding Rossmann-like Domain"/>
    <property type="match status" value="1"/>
</dbReference>
<dbReference type="PANTHER" id="PTHR43350:SF19">
    <property type="entry name" value="D-GULOSIDE 3-DEHYDROGENASE"/>
    <property type="match status" value="1"/>
</dbReference>
<evidence type="ECO:0000256" key="5">
    <source>
        <dbReference type="ARBA" id="ARBA00023002"/>
    </source>
</evidence>
<organism evidence="7 8">
    <name type="scientific">Sphingomonas cynarae</name>
    <dbReference type="NCBI Taxonomy" id="930197"/>
    <lineage>
        <taxon>Bacteria</taxon>
        <taxon>Pseudomonadati</taxon>
        <taxon>Pseudomonadota</taxon>
        <taxon>Alphaproteobacteria</taxon>
        <taxon>Sphingomonadales</taxon>
        <taxon>Sphingomonadaceae</taxon>
        <taxon>Sphingomonas</taxon>
    </lineage>
</organism>
<dbReference type="InterPro" id="IPR013149">
    <property type="entry name" value="ADH-like_C"/>
</dbReference>
<dbReference type="RefSeq" id="WP_344694592.1">
    <property type="nucleotide sequence ID" value="NZ_BAABBF010000011.1"/>
</dbReference>
<proteinExistence type="inferred from homology"/>
<evidence type="ECO:0000256" key="1">
    <source>
        <dbReference type="ARBA" id="ARBA00001947"/>
    </source>
</evidence>
<dbReference type="EMBL" id="BAABBF010000011">
    <property type="protein sequence ID" value="GAA3723074.1"/>
    <property type="molecule type" value="Genomic_DNA"/>
</dbReference>
<evidence type="ECO:0000256" key="3">
    <source>
        <dbReference type="ARBA" id="ARBA00022723"/>
    </source>
</evidence>
<keyword evidence="5" id="KW-0560">Oxidoreductase</keyword>
<name>A0ABP7EQW2_9SPHN</name>
<dbReference type="Proteomes" id="UP001500523">
    <property type="component" value="Unassembled WGS sequence"/>
</dbReference>
<dbReference type="Gene3D" id="3.90.180.10">
    <property type="entry name" value="Medium-chain alcohol dehydrogenases, catalytic domain"/>
    <property type="match status" value="1"/>
</dbReference>
<protein>
    <recommendedName>
        <fullName evidence="6">Alcohol dehydrogenase-like C-terminal domain-containing protein</fullName>
    </recommendedName>
</protein>
<dbReference type="CDD" id="cd08255">
    <property type="entry name" value="2-desacetyl-2-hydroxyethyl_bacteriochlorophyllide_like"/>
    <property type="match status" value="1"/>
</dbReference>
<reference evidence="8" key="1">
    <citation type="journal article" date="2019" name="Int. J. Syst. Evol. Microbiol.">
        <title>The Global Catalogue of Microorganisms (GCM) 10K type strain sequencing project: providing services to taxonomists for standard genome sequencing and annotation.</title>
        <authorList>
            <consortium name="The Broad Institute Genomics Platform"/>
            <consortium name="The Broad Institute Genome Sequencing Center for Infectious Disease"/>
            <person name="Wu L."/>
            <person name="Ma J."/>
        </authorList>
    </citation>
    <scope>NUCLEOTIDE SEQUENCE [LARGE SCALE GENOMIC DNA]</scope>
    <source>
        <strain evidence="8">JCM 17498</strain>
    </source>
</reference>
<dbReference type="SUPFAM" id="SSF51735">
    <property type="entry name" value="NAD(P)-binding Rossmann-fold domains"/>
    <property type="match status" value="1"/>
</dbReference>
<comment type="caution">
    <text evidence="7">The sequence shown here is derived from an EMBL/GenBank/DDBJ whole genome shotgun (WGS) entry which is preliminary data.</text>
</comment>
<dbReference type="PANTHER" id="PTHR43350">
    <property type="entry name" value="NAD-DEPENDENT ALCOHOL DEHYDROGENASE"/>
    <property type="match status" value="1"/>
</dbReference>
<evidence type="ECO:0000313" key="8">
    <source>
        <dbReference type="Proteomes" id="UP001500523"/>
    </source>
</evidence>
<sequence>MSEWRHIRSLGVERPGEAYLHGYDEGPPGDGQVRLDMLYTGFSAGTELTFVKNTNPYLHARWDAGRGVFVHGEPQQHYPVPFLGYMESARVVESRAWDYAPGDTIGTVFGHKTGHTADPFHDVLTKLPPAIDPILGIYVGQMGPIAANGILHADAEMLGPTAPFFGASVKDRPVLVIGAGVVGLFVALFAQRAGASEVVIADPSEFRRTRAACLGLVPMVEADAWAYAKSRWHHGGDDRGADLVFQTRADSASLHAAMQALRPQGTVIDLAFYQGGTDRLRLGEEFHHNGLNLRCAQINRVPRGMATAWDKRRLANETVALLAARGDAIRAQLITHVVPIEDAPDFLRHLIADRPEFLQIVFKGVD</sequence>
<gene>
    <name evidence="7" type="ORF">GCM10022268_34090</name>
</gene>
<comment type="cofactor">
    <cofactor evidence="1">
        <name>Zn(2+)</name>
        <dbReference type="ChEBI" id="CHEBI:29105"/>
    </cofactor>
</comment>
<feature type="domain" description="Alcohol dehydrogenase-like C-terminal" evidence="6">
    <location>
        <begin position="182"/>
        <end position="282"/>
    </location>
</feature>
<dbReference type="InterPro" id="IPR036291">
    <property type="entry name" value="NAD(P)-bd_dom_sf"/>
</dbReference>
<comment type="similarity">
    <text evidence="2">Belongs to the zinc-containing alcohol dehydrogenase family.</text>
</comment>
<keyword evidence="3" id="KW-0479">Metal-binding</keyword>
<evidence type="ECO:0000259" key="6">
    <source>
        <dbReference type="Pfam" id="PF00107"/>
    </source>
</evidence>
<dbReference type="Pfam" id="PF00107">
    <property type="entry name" value="ADH_zinc_N"/>
    <property type="match status" value="1"/>
</dbReference>